<dbReference type="AlphaFoldDB" id="A0A2C9V0L9"/>
<organism evidence="1">
    <name type="scientific">Manihot esculenta</name>
    <name type="common">Cassava</name>
    <name type="synonym">Jatropha manihot</name>
    <dbReference type="NCBI Taxonomy" id="3983"/>
    <lineage>
        <taxon>Eukaryota</taxon>
        <taxon>Viridiplantae</taxon>
        <taxon>Streptophyta</taxon>
        <taxon>Embryophyta</taxon>
        <taxon>Tracheophyta</taxon>
        <taxon>Spermatophyta</taxon>
        <taxon>Magnoliopsida</taxon>
        <taxon>eudicotyledons</taxon>
        <taxon>Gunneridae</taxon>
        <taxon>Pentapetalae</taxon>
        <taxon>rosids</taxon>
        <taxon>fabids</taxon>
        <taxon>Malpighiales</taxon>
        <taxon>Euphorbiaceae</taxon>
        <taxon>Crotonoideae</taxon>
        <taxon>Manihoteae</taxon>
        <taxon>Manihot</taxon>
    </lineage>
</organism>
<dbReference type="EMBL" id="CM004397">
    <property type="protein sequence ID" value="OAY37635.1"/>
    <property type="molecule type" value="Genomic_DNA"/>
</dbReference>
<accession>A0A2C9V0L9</accession>
<reference evidence="1" key="1">
    <citation type="submission" date="2016-02" db="EMBL/GenBank/DDBJ databases">
        <title>WGS assembly of Manihot esculenta.</title>
        <authorList>
            <person name="Bredeson J.V."/>
            <person name="Prochnik S.E."/>
            <person name="Lyons J.B."/>
            <person name="Schmutz J."/>
            <person name="Grimwood J."/>
            <person name="Vrebalov J."/>
            <person name="Bart R.S."/>
            <person name="Amuge T."/>
            <person name="Ferguson M.E."/>
            <person name="Green R."/>
            <person name="Putnam N."/>
            <person name="Stites J."/>
            <person name="Rounsley S."/>
            <person name="Rokhsar D.S."/>
        </authorList>
    </citation>
    <scope>NUCLEOTIDE SEQUENCE [LARGE SCALE GENOMIC DNA]</scope>
    <source>
        <tissue evidence="1">Leaf</tissue>
    </source>
</reference>
<gene>
    <name evidence="1" type="ORF">MANES_11G116700</name>
</gene>
<sequence length="51" mass="5827">MLTTSLVITDALYSRFTMFLKDFLHVSFLLVSKKLKGFAVIDKLFPSSSRI</sequence>
<evidence type="ECO:0000313" key="1">
    <source>
        <dbReference type="EMBL" id="OAY37635.1"/>
    </source>
</evidence>
<protein>
    <submittedName>
        <fullName evidence="1">Uncharacterized protein</fullName>
    </submittedName>
</protein>
<proteinExistence type="predicted"/>
<name>A0A2C9V0L9_MANES</name>